<dbReference type="InterPro" id="IPR004864">
    <property type="entry name" value="LEA_2"/>
</dbReference>
<keyword evidence="4 5" id="KW-0472">Membrane</keyword>
<evidence type="ECO:0000256" key="2">
    <source>
        <dbReference type="ARBA" id="ARBA00022692"/>
    </source>
</evidence>
<feature type="transmembrane region" description="Helical" evidence="5">
    <location>
        <begin position="69"/>
        <end position="95"/>
    </location>
</feature>
<reference evidence="7" key="1">
    <citation type="submission" date="2018-02" db="EMBL/GenBank/DDBJ databases">
        <title>Rhizophora mucronata_Transcriptome.</title>
        <authorList>
            <person name="Meera S.P."/>
            <person name="Sreeshan A."/>
            <person name="Augustine A."/>
        </authorList>
    </citation>
    <scope>NUCLEOTIDE SEQUENCE</scope>
    <source>
        <tissue evidence="7">Leaf</tissue>
    </source>
</reference>
<dbReference type="Pfam" id="PF03168">
    <property type="entry name" value="LEA_2"/>
    <property type="match status" value="1"/>
</dbReference>
<evidence type="ECO:0000259" key="6">
    <source>
        <dbReference type="Pfam" id="PF03168"/>
    </source>
</evidence>
<evidence type="ECO:0000256" key="5">
    <source>
        <dbReference type="SAM" id="Phobius"/>
    </source>
</evidence>
<accession>A0A2P2MZY5</accession>
<dbReference type="AlphaFoldDB" id="A0A2P2MZY5"/>
<evidence type="ECO:0000313" key="7">
    <source>
        <dbReference type="EMBL" id="MBX35783.1"/>
    </source>
</evidence>
<dbReference type="GO" id="GO:0098542">
    <property type="term" value="P:defense response to other organism"/>
    <property type="evidence" value="ECO:0007669"/>
    <property type="project" value="InterPro"/>
</dbReference>
<organism evidence="7">
    <name type="scientific">Rhizophora mucronata</name>
    <name type="common">Asiatic mangrove</name>
    <dbReference type="NCBI Taxonomy" id="61149"/>
    <lineage>
        <taxon>Eukaryota</taxon>
        <taxon>Viridiplantae</taxon>
        <taxon>Streptophyta</taxon>
        <taxon>Embryophyta</taxon>
        <taxon>Tracheophyta</taxon>
        <taxon>Spermatophyta</taxon>
        <taxon>Magnoliopsida</taxon>
        <taxon>eudicotyledons</taxon>
        <taxon>Gunneridae</taxon>
        <taxon>Pentapetalae</taxon>
        <taxon>rosids</taxon>
        <taxon>fabids</taxon>
        <taxon>Malpighiales</taxon>
        <taxon>Rhizophoraceae</taxon>
        <taxon>Rhizophora</taxon>
    </lineage>
</organism>
<evidence type="ECO:0000256" key="4">
    <source>
        <dbReference type="ARBA" id="ARBA00023136"/>
    </source>
</evidence>
<comment type="subcellular location">
    <subcellularLocation>
        <location evidence="1">Membrane</location>
        <topology evidence="1">Single-pass membrane protein</topology>
    </subcellularLocation>
</comment>
<dbReference type="PANTHER" id="PTHR31234:SF55">
    <property type="entry name" value="LATE EMBRYOGENESIS ABUNDANT (LEA) HYDROXYPROLINE-RICH GLYCOPROTEIN FAMILY"/>
    <property type="match status" value="1"/>
</dbReference>
<name>A0A2P2MZY5_RHIMU</name>
<evidence type="ECO:0000256" key="3">
    <source>
        <dbReference type="ARBA" id="ARBA00022989"/>
    </source>
</evidence>
<protein>
    <recommendedName>
        <fullName evidence="6">Late embryogenesis abundant protein LEA-2 subgroup domain-containing protein</fullName>
    </recommendedName>
</protein>
<dbReference type="InterPro" id="IPR044839">
    <property type="entry name" value="NDR1-like"/>
</dbReference>
<keyword evidence="3 5" id="KW-1133">Transmembrane helix</keyword>
<proteinExistence type="predicted"/>
<evidence type="ECO:0000256" key="1">
    <source>
        <dbReference type="ARBA" id="ARBA00004167"/>
    </source>
</evidence>
<sequence length="255" mass="28186">MATSSSDATHCNKTVTGYPAPINQVVSGYPAAAAAAAPTHYYAFRPLPPSSVYRPLGSNPYNYSVRPTLFYRMIIFCVAVLSIMTVLALIAYLVLKPHLPEFRVESAAVSQLNATRSELTARWIFTLVVNNPNKKLGIGYDRLEASVFYGGELGLAASQLAPFSQDKKNQSTIEFQLGAINEYVGENVVDRILRSRDRGSVDFGIRVLGWIRFRCGSLRTREHMIRVSCDPIRIAYSLHNGTGTLTGQPEKCEVY</sequence>
<keyword evidence="2 5" id="KW-0812">Transmembrane</keyword>
<feature type="domain" description="Late embryogenesis abundant protein LEA-2 subgroup" evidence="6">
    <location>
        <begin position="127"/>
        <end position="215"/>
    </location>
</feature>
<dbReference type="EMBL" id="GGEC01055299">
    <property type="protein sequence ID" value="MBX35783.1"/>
    <property type="molecule type" value="Transcribed_RNA"/>
</dbReference>
<dbReference type="GO" id="GO:0005886">
    <property type="term" value="C:plasma membrane"/>
    <property type="evidence" value="ECO:0007669"/>
    <property type="project" value="TreeGrafter"/>
</dbReference>
<dbReference type="PANTHER" id="PTHR31234">
    <property type="entry name" value="LATE EMBRYOGENESIS ABUNDANT (LEA) HYDROXYPROLINE-RICH GLYCOPROTEIN FAMILY"/>
    <property type="match status" value="1"/>
</dbReference>